<dbReference type="Pfam" id="PF00486">
    <property type="entry name" value="Trans_reg_C"/>
    <property type="match status" value="1"/>
</dbReference>
<evidence type="ECO:0000256" key="1">
    <source>
        <dbReference type="ARBA" id="ARBA00005820"/>
    </source>
</evidence>
<dbReference type="Pfam" id="PF03704">
    <property type="entry name" value="BTAD"/>
    <property type="match status" value="1"/>
</dbReference>
<gene>
    <name evidence="7" type="ORF">GCM10022247_02310</name>
</gene>
<evidence type="ECO:0000259" key="6">
    <source>
        <dbReference type="PROSITE" id="PS51755"/>
    </source>
</evidence>
<keyword evidence="3 5" id="KW-0238">DNA-binding</keyword>
<dbReference type="InterPro" id="IPR016032">
    <property type="entry name" value="Sig_transdc_resp-reg_C-effctor"/>
</dbReference>
<evidence type="ECO:0000256" key="4">
    <source>
        <dbReference type="ARBA" id="ARBA00023163"/>
    </source>
</evidence>
<evidence type="ECO:0000313" key="7">
    <source>
        <dbReference type="EMBL" id="GAA3987556.1"/>
    </source>
</evidence>
<feature type="domain" description="OmpR/PhoB-type" evidence="6">
    <location>
        <begin position="1"/>
        <end position="85"/>
    </location>
</feature>
<protein>
    <submittedName>
        <fullName evidence="7">BTAD domain-containing putative transcriptional regulator</fullName>
    </submittedName>
</protein>
<comment type="similarity">
    <text evidence="1">Belongs to the AfsR/DnrI/RedD regulatory family.</text>
</comment>
<dbReference type="InterPro" id="IPR019734">
    <property type="entry name" value="TPR_rpt"/>
</dbReference>
<dbReference type="Gene3D" id="1.10.10.10">
    <property type="entry name" value="Winged helix-like DNA-binding domain superfamily/Winged helix DNA-binding domain"/>
    <property type="match status" value="1"/>
</dbReference>
<dbReference type="SUPFAM" id="SSF52540">
    <property type="entry name" value="P-loop containing nucleoside triphosphate hydrolases"/>
    <property type="match status" value="1"/>
</dbReference>
<dbReference type="PROSITE" id="PS51755">
    <property type="entry name" value="OMPR_PHOB"/>
    <property type="match status" value="1"/>
</dbReference>
<dbReference type="Gene3D" id="1.25.40.10">
    <property type="entry name" value="Tetratricopeptide repeat domain"/>
    <property type="match status" value="3"/>
</dbReference>
<dbReference type="EMBL" id="BAABAL010000003">
    <property type="protein sequence ID" value="GAA3987556.1"/>
    <property type="molecule type" value="Genomic_DNA"/>
</dbReference>
<dbReference type="SMART" id="SM00028">
    <property type="entry name" value="TPR"/>
    <property type="match status" value="7"/>
</dbReference>
<dbReference type="PANTHER" id="PTHR35807:SF1">
    <property type="entry name" value="TRANSCRIPTIONAL REGULATOR REDD"/>
    <property type="match status" value="1"/>
</dbReference>
<dbReference type="Pfam" id="PF13424">
    <property type="entry name" value="TPR_12"/>
    <property type="match status" value="2"/>
</dbReference>
<dbReference type="PRINTS" id="PR00364">
    <property type="entry name" value="DISEASERSIST"/>
</dbReference>
<dbReference type="InterPro" id="IPR041664">
    <property type="entry name" value="AAA_16"/>
</dbReference>
<dbReference type="Gene3D" id="3.40.50.300">
    <property type="entry name" value="P-loop containing nucleotide triphosphate hydrolases"/>
    <property type="match status" value="1"/>
</dbReference>
<keyword evidence="2" id="KW-0805">Transcription regulation</keyword>
<evidence type="ECO:0000256" key="2">
    <source>
        <dbReference type="ARBA" id="ARBA00023015"/>
    </source>
</evidence>
<dbReference type="InterPro" id="IPR001867">
    <property type="entry name" value="OmpR/PhoB-type_DNA-bd"/>
</dbReference>
<dbReference type="SUPFAM" id="SSF46894">
    <property type="entry name" value="C-terminal effector domain of the bipartite response regulators"/>
    <property type="match status" value="1"/>
</dbReference>
<dbReference type="SUPFAM" id="SSF48452">
    <property type="entry name" value="TPR-like"/>
    <property type="match status" value="3"/>
</dbReference>
<organism evidence="7 8">
    <name type="scientific">Allokutzneria multivorans</name>
    <dbReference type="NCBI Taxonomy" id="1142134"/>
    <lineage>
        <taxon>Bacteria</taxon>
        <taxon>Bacillati</taxon>
        <taxon>Actinomycetota</taxon>
        <taxon>Actinomycetes</taxon>
        <taxon>Pseudonocardiales</taxon>
        <taxon>Pseudonocardiaceae</taxon>
        <taxon>Allokutzneria</taxon>
    </lineage>
</organism>
<dbReference type="PANTHER" id="PTHR35807">
    <property type="entry name" value="TRANSCRIPTIONAL REGULATOR REDD-RELATED"/>
    <property type="match status" value="1"/>
</dbReference>
<evidence type="ECO:0000313" key="8">
    <source>
        <dbReference type="Proteomes" id="UP001501747"/>
    </source>
</evidence>
<dbReference type="InterPro" id="IPR036388">
    <property type="entry name" value="WH-like_DNA-bd_sf"/>
</dbReference>
<comment type="caution">
    <text evidence="7">The sequence shown here is derived from an EMBL/GenBank/DDBJ whole genome shotgun (WGS) entry which is preliminary data.</text>
</comment>
<evidence type="ECO:0000256" key="5">
    <source>
        <dbReference type="PROSITE-ProRule" id="PRU01091"/>
    </source>
</evidence>
<keyword evidence="4" id="KW-0804">Transcription</keyword>
<proteinExistence type="inferred from homology"/>
<sequence>MLGTLEVRAEDGWRVLRSGRQRTVLALLIVHANRFVSSSRLIDELWAQRPPNSAANALQVFVHQLRQFLGDGALATKPGGYLLSVADGDADTMRFESLVLAARAAVDRGEHRKALALVDDAVALWRSQPFSDVPEGEELAAEHVRLDELSWSARQYRADALLGTGKFAEAVGELRALTTEQPLNEGHWVRLMAALYGAGRQADALEAYRAAREILVSSLGVEPGEALRERHAQILAAVPIGEIVSVQSTSDGPAELPAGTTVLTGRERELERLAEVFSGPAPLAVVSGQAGIGKTALAVHFGHSIADRFPDGQLFVDLRGHGELPPMAPAEAMGRFLRALGVEPESVPADPDEASAALRSRLKGRRVLLVLDNAGDAEQVRPVLPGETGCGVLVTSRSSLGGLVALNEARPIAAGVLDAEQSVLLVRRIVGSALIDADPVAARELAEQCAGLPLALRVVSAHLLLHPGLDVAGMVARLRAGRLSELAIPGDPRAAVRSAFALSYYALPEAARVLFRRLSVIPGPTFGTDAAACLVESDVDGVLAVLVEAHLVEEPRPGRYRMHDLLREFAAELAAQVDDTGALRETLSLWYLHAVCAAVSAAMPGQLAAIELPSLTAAVKEPEFADAASANAWLGTEEENAVAVALAAGASELTWKIALALVPHLDRAKHFRARLEVAEAGLAAARALGDAHAESRMLSNLGLAHHGASRYDEATRYQRESLAVAEAAADERGQLVALGNLAMALEETGTLEEAEGCYRRSLAIAERRDEPGITALVLHNLGILLKLAKRYEESIEVLERAIGTWRELGNDWAEAMAQSIVGDSLDGLERHEEAMRAFALAEPTIREAGDPRGAARCVRGVGTALRRLGRYEESLEHLLRALAEFEESGEEYGIASTNVEIGHTLAELGRRAEAITRWRAALAWLEERGMPETESVRELLGA</sequence>
<dbReference type="InterPro" id="IPR027417">
    <property type="entry name" value="P-loop_NTPase"/>
</dbReference>
<accession>A0ABP7QT17</accession>
<dbReference type="Pfam" id="PF13191">
    <property type="entry name" value="AAA_16"/>
    <property type="match status" value="1"/>
</dbReference>
<dbReference type="InterPro" id="IPR011990">
    <property type="entry name" value="TPR-like_helical_dom_sf"/>
</dbReference>
<keyword evidence="8" id="KW-1185">Reference proteome</keyword>
<name>A0ABP7QT17_9PSEU</name>
<dbReference type="InterPro" id="IPR051677">
    <property type="entry name" value="AfsR-DnrI-RedD_regulator"/>
</dbReference>
<evidence type="ECO:0000256" key="3">
    <source>
        <dbReference type="ARBA" id="ARBA00023125"/>
    </source>
</evidence>
<feature type="DNA-binding region" description="OmpR/PhoB-type" evidence="5">
    <location>
        <begin position="1"/>
        <end position="85"/>
    </location>
</feature>
<dbReference type="CDD" id="cd15831">
    <property type="entry name" value="BTAD"/>
    <property type="match status" value="1"/>
</dbReference>
<reference evidence="8" key="1">
    <citation type="journal article" date="2019" name="Int. J. Syst. Evol. Microbiol.">
        <title>The Global Catalogue of Microorganisms (GCM) 10K type strain sequencing project: providing services to taxonomists for standard genome sequencing and annotation.</title>
        <authorList>
            <consortium name="The Broad Institute Genomics Platform"/>
            <consortium name="The Broad Institute Genome Sequencing Center for Infectious Disease"/>
            <person name="Wu L."/>
            <person name="Ma J."/>
        </authorList>
    </citation>
    <scope>NUCLEOTIDE SEQUENCE [LARGE SCALE GENOMIC DNA]</scope>
    <source>
        <strain evidence="8">JCM 17342</strain>
    </source>
</reference>
<dbReference type="InterPro" id="IPR005158">
    <property type="entry name" value="BTAD"/>
</dbReference>
<dbReference type="SMART" id="SM00862">
    <property type="entry name" value="Trans_reg_C"/>
    <property type="match status" value="1"/>
</dbReference>
<dbReference type="Proteomes" id="UP001501747">
    <property type="component" value="Unassembled WGS sequence"/>
</dbReference>
<dbReference type="SMART" id="SM01043">
    <property type="entry name" value="BTAD"/>
    <property type="match status" value="1"/>
</dbReference>